<dbReference type="InterPro" id="IPR029262">
    <property type="entry name" value="RPOL_N"/>
</dbReference>
<accession>A0A8X8C6N1</accession>
<reference evidence="3" key="1">
    <citation type="journal article" date="2020" name="bioRxiv">
        <title>Hybrid origin of Populus tomentosa Carr. identified through genome sequencing and phylogenomic analysis.</title>
        <authorList>
            <person name="An X."/>
            <person name="Gao K."/>
            <person name="Chen Z."/>
            <person name="Li J."/>
            <person name="Yang X."/>
            <person name="Yang X."/>
            <person name="Zhou J."/>
            <person name="Guo T."/>
            <person name="Zhao T."/>
            <person name="Huang S."/>
            <person name="Miao D."/>
            <person name="Khan W.U."/>
            <person name="Rao P."/>
            <person name="Ye M."/>
            <person name="Lei B."/>
            <person name="Liao W."/>
            <person name="Wang J."/>
            <person name="Ji L."/>
            <person name="Li Y."/>
            <person name="Guo B."/>
            <person name="Mustafa N.S."/>
            <person name="Li S."/>
            <person name="Yun Q."/>
            <person name="Keller S.R."/>
            <person name="Mao J."/>
            <person name="Zhang R."/>
            <person name="Strauss S.H."/>
        </authorList>
    </citation>
    <scope>NUCLEOTIDE SEQUENCE</scope>
    <source>
        <strain evidence="3">GM15</strain>
        <tissue evidence="3">Leaf</tissue>
    </source>
</reference>
<evidence type="ECO:0000256" key="1">
    <source>
        <dbReference type="SAM" id="MobiDB-lite"/>
    </source>
</evidence>
<dbReference type="PANTHER" id="PTHR10102:SF24">
    <property type="entry name" value="DNA-DIRECTED RNA POLYMERASE"/>
    <property type="match status" value="1"/>
</dbReference>
<gene>
    <name evidence="3" type="ORF">POTOM_053990</name>
</gene>
<feature type="region of interest" description="Disordered" evidence="1">
    <location>
        <begin position="1"/>
        <end position="30"/>
    </location>
</feature>
<sequence>MKQIRIHNILEKTRKKKEKANDSKNGVEGESLAVMKEQENLRKKVTDLIKKQKLPAVRKIVKGKDDSKPWNADARAKVGSRLIELLLQTAYIQPPCEQLADSPSEPRPAFVHTFRTVSYENKYVVIL</sequence>
<evidence type="ECO:0000259" key="2">
    <source>
        <dbReference type="Pfam" id="PF14700"/>
    </source>
</evidence>
<dbReference type="EMBL" id="JAAWWB010000033">
    <property type="protein sequence ID" value="KAG6743045.1"/>
    <property type="molecule type" value="Genomic_DNA"/>
</dbReference>
<dbReference type="Pfam" id="PF14700">
    <property type="entry name" value="RPOL_N"/>
    <property type="match status" value="1"/>
</dbReference>
<dbReference type="OrthoDB" id="1721502at2759"/>
<comment type="caution">
    <text evidence="3">The sequence shown here is derived from an EMBL/GenBank/DDBJ whole genome shotgun (WGS) entry which is preliminary data.</text>
</comment>
<dbReference type="AlphaFoldDB" id="A0A8X8C6N1"/>
<proteinExistence type="predicted"/>
<dbReference type="GO" id="GO:0006390">
    <property type="term" value="P:mitochondrial transcription"/>
    <property type="evidence" value="ECO:0007669"/>
    <property type="project" value="TreeGrafter"/>
</dbReference>
<protein>
    <recommendedName>
        <fullName evidence="2">DNA-directed RNA polymerase N-terminal domain-containing protein</fullName>
    </recommendedName>
</protein>
<evidence type="ECO:0000313" key="4">
    <source>
        <dbReference type="Proteomes" id="UP000886885"/>
    </source>
</evidence>
<dbReference type="PANTHER" id="PTHR10102">
    <property type="entry name" value="DNA-DIRECTED RNA POLYMERASE, MITOCHONDRIAL"/>
    <property type="match status" value="1"/>
</dbReference>
<dbReference type="GO" id="GO:0003899">
    <property type="term" value="F:DNA-directed RNA polymerase activity"/>
    <property type="evidence" value="ECO:0007669"/>
    <property type="project" value="InterPro"/>
</dbReference>
<organism evidence="3 4">
    <name type="scientific">Populus tomentosa</name>
    <name type="common">Chinese white poplar</name>
    <dbReference type="NCBI Taxonomy" id="118781"/>
    <lineage>
        <taxon>Eukaryota</taxon>
        <taxon>Viridiplantae</taxon>
        <taxon>Streptophyta</taxon>
        <taxon>Embryophyta</taxon>
        <taxon>Tracheophyta</taxon>
        <taxon>Spermatophyta</taxon>
        <taxon>Magnoliopsida</taxon>
        <taxon>eudicotyledons</taxon>
        <taxon>Gunneridae</taxon>
        <taxon>Pentapetalae</taxon>
        <taxon>rosids</taxon>
        <taxon>fabids</taxon>
        <taxon>Malpighiales</taxon>
        <taxon>Salicaceae</taxon>
        <taxon>Saliceae</taxon>
        <taxon>Populus</taxon>
    </lineage>
</organism>
<evidence type="ECO:0000313" key="3">
    <source>
        <dbReference type="EMBL" id="KAG6743045.1"/>
    </source>
</evidence>
<keyword evidence="4" id="KW-1185">Reference proteome</keyword>
<dbReference type="Proteomes" id="UP000886885">
    <property type="component" value="Chromosome 17A"/>
</dbReference>
<dbReference type="GO" id="GO:0034245">
    <property type="term" value="C:mitochondrial DNA-directed RNA polymerase complex"/>
    <property type="evidence" value="ECO:0007669"/>
    <property type="project" value="TreeGrafter"/>
</dbReference>
<dbReference type="InterPro" id="IPR002092">
    <property type="entry name" value="DNA-dir_Rpol_phage-type"/>
</dbReference>
<dbReference type="GO" id="GO:0003677">
    <property type="term" value="F:DNA binding"/>
    <property type="evidence" value="ECO:0007669"/>
    <property type="project" value="InterPro"/>
</dbReference>
<feature type="domain" description="DNA-directed RNA polymerase N-terminal" evidence="2">
    <location>
        <begin position="3"/>
        <end position="125"/>
    </location>
</feature>
<name>A0A8X8C6N1_POPTO</name>